<evidence type="ECO:0000313" key="2">
    <source>
        <dbReference type="EMBL" id="VWO94511.1"/>
    </source>
</evidence>
<feature type="region of interest" description="Disordered" evidence="1">
    <location>
        <begin position="181"/>
        <end position="203"/>
    </location>
</feature>
<feature type="compositionally biased region" description="Low complexity" evidence="1">
    <location>
        <begin position="63"/>
        <end position="90"/>
    </location>
</feature>
<gene>
    <name evidence="2" type="primary">I1RNM1</name>
</gene>
<dbReference type="EMBL" id="LR724025">
    <property type="protein sequence ID" value="VWO94511.1"/>
    <property type="molecule type" value="Genomic_DNA"/>
</dbReference>
<evidence type="ECO:0000256" key="1">
    <source>
        <dbReference type="SAM" id="MobiDB-lite"/>
    </source>
</evidence>
<proteinExistence type="predicted"/>
<organism evidence="2">
    <name type="scientific">Ganoderma boninense</name>
    <dbReference type="NCBI Taxonomy" id="34458"/>
    <lineage>
        <taxon>Eukaryota</taxon>
        <taxon>Fungi</taxon>
        <taxon>Dikarya</taxon>
        <taxon>Basidiomycota</taxon>
        <taxon>Agaricomycotina</taxon>
        <taxon>Agaricomycetes</taxon>
        <taxon>Polyporales</taxon>
        <taxon>Polyporaceae</taxon>
        <taxon>Ganoderma</taxon>
    </lineage>
</organism>
<feature type="region of interest" description="Disordered" evidence="1">
    <location>
        <begin position="39"/>
        <end position="136"/>
    </location>
</feature>
<accession>A0A5K1JSK9</accession>
<reference evidence="2" key="1">
    <citation type="submission" date="2019-10" db="EMBL/GenBank/DDBJ databases">
        <authorList>
            <person name="Nor Muhammad N."/>
        </authorList>
    </citation>
    <scope>NUCLEOTIDE SEQUENCE</scope>
</reference>
<dbReference type="AlphaFoldDB" id="A0A5K1JSK9"/>
<protein>
    <submittedName>
        <fullName evidence="2">Uncharacterized protein</fullName>
    </submittedName>
</protein>
<name>A0A5K1JSK9_9APHY</name>
<feature type="compositionally biased region" description="Basic and acidic residues" evidence="1">
    <location>
        <begin position="39"/>
        <end position="62"/>
    </location>
</feature>
<sequence>MSDEQIAALSIGSLKEILFKNHVTARLIVEKGELVSRVKTLVEEERVERERKAREEEAERQYEAQMRAAREASSSSSGPSQSASPAPQQAESRERVQMPVPQPAPAEGLAFPTAETSSSPPKRVVTPEPNGTLPPNAQAMASRLERTGLCVICQDEEANIAIVDCGYTSSDVSRVLGLDHEQHEGMPSLSDENRYGKPSAADL</sequence>